<gene>
    <name evidence="2" type="ORF">A3G99_00720</name>
</gene>
<dbReference type="InterPro" id="IPR014816">
    <property type="entry name" value="tRNA_MeTrfase_Gcd14"/>
</dbReference>
<evidence type="ECO:0000313" key="2">
    <source>
        <dbReference type="EMBL" id="OHB12271.1"/>
    </source>
</evidence>
<dbReference type="CDD" id="cd02440">
    <property type="entry name" value="AdoMet_MTases"/>
    <property type="match status" value="1"/>
</dbReference>
<comment type="caution">
    <text evidence="2">The sequence shown here is derived from an EMBL/GenBank/DDBJ whole genome shotgun (WGS) entry which is preliminary data.</text>
</comment>
<sequence length="175" mass="18963">MFSDPVKNIAQSGILPGMEVADFGAGSGAHALAVAKALMSTGRVYAIDIQQDLLSKLKNTAVREGLHNVEVIWGDIEKPNGSKLRDNSMDFALLSNILFQVENKTAVIAEVKRVLKQGGGILVVDWADSFGNIGPKESQVVTKDKAKNLFEKSGFHLDKEISAGTHHYGLIYKKL</sequence>
<protein>
    <recommendedName>
        <fullName evidence="1">Methyltransferase domain-containing protein</fullName>
    </recommendedName>
</protein>
<dbReference type="SUPFAM" id="SSF53335">
    <property type="entry name" value="S-adenosyl-L-methionine-dependent methyltransferases"/>
    <property type="match status" value="1"/>
</dbReference>
<proteinExistence type="predicted"/>
<dbReference type="Pfam" id="PF13847">
    <property type="entry name" value="Methyltransf_31"/>
    <property type="match status" value="1"/>
</dbReference>
<dbReference type="Proteomes" id="UP000176558">
    <property type="component" value="Unassembled WGS sequence"/>
</dbReference>
<dbReference type="GO" id="GO:0031515">
    <property type="term" value="C:tRNA (m1A) methyltransferase complex"/>
    <property type="evidence" value="ECO:0007669"/>
    <property type="project" value="InterPro"/>
</dbReference>
<feature type="domain" description="Methyltransferase" evidence="1">
    <location>
        <begin position="16"/>
        <end position="152"/>
    </location>
</feature>
<evidence type="ECO:0000259" key="1">
    <source>
        <dbReference type="Pfam" id="PF13847"/>
    </source>
</evidence>
<organism evidence="2 3">
    <name type="scientific">Candidatus Zambryskibacteria bacterium RIFCSPLOWO2_12_FULL_39_23</name>
    <dbReference type="NCBI Taxonomy" id="1802776"/>
    <lineage>
        <taxon>Bacteria</taxon>
        <taxon>Candidatus Zambryskiibacteriota</taxon>
    </lineage>
</organism>
<dbReference type="GO" id="GO:0160107">
    <property type="term" value="F:tRNA (adenine(58)-N1)-methyltransferase activity"/>
    <property type="evidence" value="ECO:0007669"/>
    <property type="project" value="InterPro"/>
</dbReference>
<dbReference type="InterPro" id="IPR029063">
    <property type="entry name" value="SAM-dependent_MTases_sf"/>
</dbReference>
<dbReference type="GO" id="GO:0030488">
    <property type="term" value="P:tRNA methylation"/>
    <property type="evidence" value="ECO:0007669"/>
    <property type="project" value="InterPro"/>
</dbReference>
<dbReference type="EMBL" id="MHWT01000019">
    <property type="protein sequence ID" value="OHB12271.1"/>
    <property type="molecule type" value="Genomic_DNA"/>
</dbReference>
<dbReference type="InterPro" id="IPR025714">
    <property type="entry name" value="Methyltranfer_dom"/>
</dbReference>
<dbReference type="PANTHER" id="PTHR12133:SF1">
    <property type="entry name" value="TRNA (ADENINE(58)-N(1))-METHYLTRANSFERASE, MITOCHONDRIAL"/>
    <property type="match status" value="1"/>
</dbReference>
<dbReference type="PANTHER" id="PTHR12133">
    <property type="entry name" value="TRNA (ADENINE(58)-N(1))-METHYLTRANSFERASE"/>
    <property type="match status" value="1"/>
</dbReference>
<dbReference type="Gene3D" id="3.40.50.150">
    <property type="entry name" value="Vaccinia Virus protein VP39"/>
    <property type="match status" value="1"/>
</dbReference>
<dbReference type="AlphaFoldDB" id="A0A1G2USB8"/>
<name>A0A1G2USB8_9BACT</name>
<evidence type="ECO:0000313" key="3">
    <source>
        <dbReference type="Proteomes" id="UP000176558"/>
    </source>
</evidence>
<reference evidence="2 3" key="1">
    <citation type="journal article" date="2016" name="Nat. Commun.">
        <title>Thousands of microbial genomes shed light on interconnected biogeochemical processes in an aquifer system.</title>
        <authorList>
            <person name="Anantharaman K."/>
            <person name="Brown C.T."/>
            <person name="Hug L.A."/>
            <person name="Sharon I."/>
            <person name="Castelle C.J."/>
            <person name="Probst A.J."/>
            <person name="Thomas B.C."/>
            <person name="Singh A."/>
            <person name="Wilkins M.J."/>
            <person name="Karaoz U."/>
            <person name="Brodie E.L."/>
            <person name="Williams K.H."/>
            <person name="Hubbard S.S."/>
            <person name="Banfield J.F."/>
        </authorList>
    </citation>
    <scope>NUCLEOTIDE SEQUENCE [LARGE SCALE GENOMIC DNA]</scope>
</reference>
<accession>A0A1G2USB8</accession>